<geneLocation type="plasmid" evidence="1">
    <name>unnamed1</name>
</geneLocation>
<organism evidence="1">
    <name type="scientific">Bacillus cereus</name>
    <dbReference type="NCBI Taxonomy" id="1396"/>
    <lineage>
        <taxon>Bacteria</taxon>
        <taxon>Bacillati</taxon>
        <taxon>Bacillota</taxon>
        <taxon>Bacilli</taxon>
        <taxon>Bacillales</taxon>
        <taxon>Bacillaceae</taxon>
        <taxon>Bacillus</taxon>
        <taxon>Bacillus cereus group</taxon>
    </lineage>
</organism>
<gene>
    <name evidence="1" type="ORF">FRY47_28645</name>
</gene>
<protein>
    <submittedName>
        <fullName evidence="1">Uncharacterized protein</fullName>
    </submittedName>
</protein>
<dbReference type="RefSeq" id="WP_000054106.1">
    <property type="nucleotide sequence ID" value="NZ_CP042875.1"/>
</dbReference>
<sequence length="171" mass="20368">MSLKSLIKELNFTAVFFDNINVPLQSIEDLKKLINILEKSSINTLDELDVLLNNKKNKIDKTNPHTKLDINYITLILKKENKTHKEKALLEKFFEQYPNLKDIETLSTEDLFHVLNKSKVNNWKKDELKFILFFYFNIPVKENETKEDLYNMIKDFTLQLNHIQSFNQKNM</sequence>
<evidence type="ECO:0000313" key="1">
    <source>
        <dbReference type="EMBL" id="QEF20269.1"/>
    </source>
</evidence>
<dbReference type="EMBL" id="CP042875">
    <property type="protein sequence ID" value="QEF20269.1"/>
    <property type="molecule type" value="Genomic_DNA"/>
</dbReference>
<dbReference type="AlphaFoldDB" id="A0A5B9HYL2"/>
<reference evidence="1" key="1">
    <citation type="submission" date="2019-08" db="EMBL/GenBank/DDBJ databases">
        <title>Antibiosis Participates in the Biocontrol of Bucillus cereus 0-9 Against Rice Sheath Blight.</title>
        <authorList>
            <person name="Wang G."/>
            <person name="Liu F."/>
        </authorList>
    </citation>
    <scope>NUCLEOTIDE SEQUENCE</scope>
    <source>
        <strain evidence="1">09</strain>
        <plasmid evidence="1">unnamed1</plasmid>
    </source>
</reference>
<name>A0A5B9HYL2_BACCE</name>
<accession>A0A5B9HYL2</accession>
<keyword evidence="1" id="KW-0614">Plasmid</keyword>
<proteinExistence type="predicted"/>